<organism evidence="2 3">
    <name type="scientific">Microdochium bolleyi</name>
    <dbReference type="NCBI Taxonomy" id="196109"/>
    <lineage>
        <taxon>Eukaryota</taxon>
        <taxon>Fungi</taxon>
        <taxon>Dikarya</taxon>
        <taxon>Ascomycota</taxon>
        <taxon>Pezizomycotina</taxon>
        <taxon>Sordariomycetes</taxon>
        <taxon>Xylariomycetidae</taxon>
        <taxon>Xylariales</taxon>
        <taxon>Microdochiaceae</taxon>
        <taxon>Microdochium</taxon>
    </lineage>
</organism>
<dbReference type="Proteomes" id="UP000070501">
    <property type="component" value="Unassembled WGS sequence"/>
</dbReference>
<gene>
    <name evidence="2" type="ORF">Micbo1qcDRAFT_229834</name>
</gene>
<protein>
    <submittedName>
        <fullName evidence="2">Uncharacterized protein</fullName>
    </submittedName>
</protein>
<feature type="compositionally biased region" description="Basic and acidic residues" evidence="1">
    <location>
        <begin position="112"/>
        <end position="121"/>
    </location>
</feature>
<name>A0A136JIV7_9PEZI</name>
<feature type="compositionally biased region" description="Basic and acidic residues" evidence="1">
    <location>
        <begin position="348"/>
        <end position="365"/>
    </location>
</feature>
<proteinExistence type="predicted"/>
<feature type="region of interest" description="Disordered" evidence="1">
    <location>
        <begin position="1"/>
        <end position="190"/>
    </location>
</feature>
<evidence type="ECO:0000256" key="1">
    <source>
        <dbReference type="SAM" id="MobiDB-lite"/>
    </source>
</evidence>
<dbReference type="AlphaFoldDB" id="A0A136JIV7"/>
<feature type="region of interest" description="Disordered" evidence="1">
    <location>
        <begin position="335"/>
        <end position="390"/>
    </location>
</feature>
<sequence>MVDAGPWPPSHGAQLPGPYRTSRYPASDRPRSPVAAAPRDMYFDDEEGLAYGFDDEPSLSELMMADSADSADLGTPDADGHRRGSIPMRPQPQQPSPPRHELRQKPRSSNFGHRELNHDTNHAANATKPGSRGKSSRAELEDDFYSARRRSVHTSPPHIVASGVGDYDGDEDDGAGMVDIDPTQLPQHPDESQQDLAERINQLTRTINANAQLCLETSRKMVALAQENKHLAYEAGAQLDTYVLQPALKLGQALRTYCPGVDEGVQALWEYEAQIRKRVVNGLNGRDSLFQPGGGGRQGKEVDRLKDRLIEQDALLRDSSQHIRKLMSERDRLRRKLETGYNTQDDDGGARRRESPGYRDLDDIVRQAQDGSPPPTSRASHQRAASHTEDAQLAEQLGELRVLVDRLPVLHDVPSSSDTKARHGASTSTQAGNDEDDDWTLL</sequence>
<evidence type="ECO:0000313" key="3">
    <source>
        <dbReference type="Proteomes" id="UP000070501"/>
    </source>
</evidence>
<dbReference type="EMBL" id="KQ964245">
    <property type="protein sequence ID" value="KXJ97085.1"/>
    <property type="molecule type" value="Genomic_DNA"/>
</dbReference>
<evidence type="ECO:0000313" key="2">
    <source>
        <dbReference type="EMBL" id="KXJ97085.1"/>
    </source>
</evidence>
<dbReference type="OrthoDB" id="4757582at2759"/>
<accession>A0A136JIV7</accession>
<feature type="compositionally biased region" description="Acidic residues" evidence="1">
    <location>
        <begin position="433"/>
        <end position="442"/>
    </location>
</feature>
<dbReference type="InParanoid" id="A0A136JIV7"/>
<keyword evidence="3" id="KW-1185">Reference proteome</keyword>
<reference evidence="3" key="1">
    <citation type="submission" date="2016-02" db="EMBL/GenBank/DDBJ databases">
        <title>Draft genome sequence of Microdochium bolleyi, a fungal endophyte of beachgrass.</title>
        <authorList>
            <consortium name="DOE Joint Genome Institute"/>
            <person name="David A.S."/>
            <person name="May G."/>
            <person name="Haridas S."/>
            <person name="Lim J."/>
            <person name="Wang M."/>
            <person name="Labutti K."/>
            <person name="Lipzen A."/>
            <person name="Barry K."/>
            <person name="Grigoriev I.V."/>
        </authorList>
    </citation>
    <scope>NUCLEOTIDE SEQUENCE [LARGE SCALE GENOMIC DNA]</scope>
    <source>
        <strain evidence="3">J235TASD1</strain>
    </source>
</reference>
<feature type="region of interest" description="Disordered" evidence="1">
    <location>
        <begin position="412"/>
        <end position="442"/>
    </location>
</feature>
<feature type="compositionally biased region" description="Acidic residues" evidence="1">
    <location>
        <begin position="43"/>
        <end position="58"/>
    </location>
</feature>